<evidence type="ECO:0000256" key="2">
    <source>
        <dbReference type="SAM" id="Phobius"/>
    </source>
</evidence>
<name>A0A212S5G2_RHOAC</name>
<keyword evidence="2" id="KW-0812">Transmembrane</keyword>
<dbReference type="EMBL" id="FYDG01000013">
    <property type="protein sequence ID" value="SNB80419.1"/>
    <property type="molecule type" value="Genomic_DNA"/>
</dbReference>
<protein>
    <submittedName>
        <fullName evidence="3">Uncharacterized protein</fullName>
    </submittedName>
</protein>
<proteinExistence type="predicted"/>
<sequence>MTFIANVARNAGDPKILDAGQSSLGAVDRLAKALGWFSIALGLTELFAARRLSRVLGLNGHGLVRLYGVRELAAGVATLSVDKQAGLWSRVGGDALDIATLMAARGRDNPRRDTVGLALALVLGVTVLDVAATQVLAARANRKRRDPRPSYRDRSGFPRGLRAARDGVSDVRSPKRGGADPVTTAAQ</sequence>
<dbReference type="AlphaFoldDB" id="A0A212S5G2"/>
<reference evidence="4" key="1">
    <citation type="submission" date="2017-06" db="EMBL/GenBank/DDBJ databases">
        <authorList>
            <person name="Varghese N."/>
            <person name="Submissions S."/>
        </authorList>
    </citation>
    <scope>NUCLEOTIDE SEQUENCE [LARGE SCALE GENOMIC DNA]</scope>
    <source>
        <strain evidence="4">DSM 137</strain>
    </source>
</reference>
<feature type="compositionally biased region" description="Basic and acidic residues" evidence="1">
    <location>
        <begin position="163"/>
        <end position="173"/>
    </location>
</feature>
<dbReference type="RefSeq" id="WP_088521973.1">
    <property type="nucleotide sequence ID" value="NZ_FYDG01000013.1"/>
</dbReference>
<keyword evidence="2" id="KW-0472">Membrane</keyword>
<evidence type="ECO:0000313" key="3">
    <source>
        <dbReference type="EMBL" id="SNB80419.1"/>
    </source>
</evidence>
<feature type="compositionally biased region" description="Basic and acidic residues" evidence="1">
    <location>
        <begin position="147"/>
        <end position="156"/>
    </location>
</feature>
<organism evidence="3 4">
    <name type="scientific">Rhodoblastus acidophilus</name>
    <name type="common">Rhodopseudomonas acidophila</name>
    <dbReference type="NCBI Taxonomy" id="1074"/>
    <lineage>
        <taxon>Bacteria</taxon>
        <taxon>Pseudomonadati</taxon>
        <taxon>Pseudomonadota</taxon>
        <taxon>Alphaproteobacteria</taxon>
        <taxon>Hyphomicrobiales</taxon>
        <taxon>Rhodoblastaceae</taxon>
        <taxon>Rhodoblastus</taxon>
    </lineage>
</organism>
<gene>
    <name evidence="3" type="ORF">SAMN06265338_11316</name>
</gene>
<evidence type="ECO:0000313" key="4">
    <source>
        <dbReference type="Proteomes" id="UP000198418"/>
    </source>
</evidence>
<keyword evidence="4" id="KW-1185">Reference proteome</keyword>
<keyword evidence="2" id="KW-1133">Transmembrane helix</keyword>
<feature type="region of interest" description="Disordered" evidence="1">
    <location>
        <begin position="139"/>
        <end position="187"/>
    </location>
</feature>
<evidence type="ECO:0000256" key="1">
    <source>
        <dbReference type="SAM" id="MobiDB-lite"/>
    </source>
</evidence>
<dbReference type="Proteomes" id="UP000198418">
    <property type="component" value="Unassembled WGS sequence"/>
</dbReference>
<dbReference type="OrthoDB" id="6166765at2"/>
<feature type="transmembrane region" description="Helical" evidence="2">
    <location>
        <begin position="115"/>
        <end position="138"/>
    </location>
</feature>
<accession>A0A212S5G2</accession>